<keyword evidence="2" id="KW-0645">Protease</keyword>
<gene>
    <name evidence="2" type="ORF">ACFL27_25955</name>
</gene>
<keyword evidence="2" id="KW-0482">Metalloprotease</keyword>
<dbReference type="InterPro" id="IPR043708">
    <property type="entry name" value="DUF5648"/>
</dbReference>
<dbReference type="EMBL" id="JBHPBY010000560">
    <property type="protein sequence ID" value="MFC1853642.1"/>
    <property type="molecule type" value="Genomic_DNA"/>
</dbReference>
<dbReference type="NCBIfam" id="TIGR03296">
    <property type="entry name" value="M6dom_TIGR03296"/>
    <property type="match status" value="1"/>
</dbReference>
<keyword evidence="2" id="KW-0378">Hydrolase</keyword>
<dbReference type="InterPro" id="IPR024079">
    <property type="entry name" value="MetalloPept_cat_dom_sf"/>
</dbReference>
<organism evidence="2 3">
    <name type="scientific">candidate division CSSED10-310 bacterium</name>
    <dbReference type="NCBI Taxonomy" id="2855610"/>
    <lineage>
        <taxon>Bacteria</taxon>
        <taxon>Bacteria division CSSED10-310</taxon>
    </lineage>
</organism>
<dbReference type="SUPFAM" id="SSF55486">
    <property type="entry name" value="Metalloproteases ('zincins'), catalytic domain"/>
    <property type="match status" value="1"/>
</dbReference>
<protein>
    <submittedName>
        <fullName evidence="2">M6 family metalloprotease domain-containing protein</fullName>
    </submittedName>
</protein>
<dbReference type="Gene3D" id="3.40.390.10">
    <property type="entry name" value="Collagenase (Catalytic Domain)"/>
    <property type="match status" value="1"/>
</dbReference>
<evidence type="ECO:0000313" key="3">
    <source>
        <dbReference type="Proteomes" id="UP001594351"/>
    </source>
</evidence>
<accession>A0ABV6Z5C9</accession>
<reference evidence="2 3" key="1">
    <citation type="submission" date="2024-09" db="EMBL/GenBank/DDBJ databases">
        <title>Laminarin stimulates single cell rates of sulfate reduction while oxygen inhibits transcriptomic activity in coastal marine sediment.</title>
        <authorList>
            <person name="Lindsay M."/>
            <person name="Orcutt B."/>
            <person name="Emerson D."/>
            <person name="Stepanauskas R."/>
            <person name="D'Angelo T."/>
        </authorList>
    </citation>
    <scope>NUCLEOTIDE SEQUENCE [LARGE SCALE GENOMIC DNA]</scope>
    <source>
        <strain evidence="2">SAG AM-311-K15</strain>
    </source>
</reference>
<feature type="domain" description="DUF5648" evidence="1">
    <location>
        <begin position="480"/>
        <end position="626"/>
    </location>
</feature>
<dbReference type="PANTHER" id="PTHR41775">
    <property type="entry name" value="SECRETED PROTEIN-RELATED"/>
    <property type="match status" value="1"/>
</dbReference>
<dbReference type="GO" id="GO:0008237">
    <property type="term" value="F:metallopeptidase activity"/>
    <property type="evidence" value="ECO:0007669"/>
    <property type="project" value="UniProtKB-KW"/>
</dbReference>
<dbReference type="InterPro" id="IPR008757">
    <property type="entry name" value="Peptidase_M6-like_domain"/>
</dbReference>
<name>A0ABV6Z5C9_UNCC1</name>
<evidence type="ECO:0000313" key="2">
    <source>
        <dbReference type="EMBL" id="MFC1853642.1"/>
    </source>
</evidence>
<dbReference type="Proteomes" id="UP001594351">
    <property type="component" value="Unassembled WGS sequence"/>
</dbReference>
<sequence>MALRILVPAVLLLFVIWGASPVLALEPPTPEQVEQYRQDGTLQQCIAAAKAIGNHRMHPIQAQRAHYKLQKLALEAQGFTDAEINSMLAPPPAWRGMPTSGDVNVFVILIEFPEYPHLEPDTTDSIHSKIFGSGSGGYPKESLHNFYERSSYNQLHIMGNTLPWYEPSYSRDSIGQSWVAVENLIKEVITYHDQQGHDFTQYDNDDDGEIDYFIVIWTGPHGAWATTWWGWMSEFWDSSFTVDGKRLSTFSWQWESHSYPNGYFSPYVVIHETGHALGLPDYYDYDYSIGPDGGVGGLDQMDGNWGDHNCFSKFVLDWLTPTTVTSGMETISLRSSSTTVDALLLMPNVETGDQFDEYFMVQNRYRDAQGNDVDYPTDGLLIWHVDARLTKSGNDFLYDNSYTSHKLLRLMEADGLEEIENGNGWADAGDFYKQGDIFGPTTTPNSARYDGTASNVMVSNISAAADTMSFTVSVGAEMRPVYRFWSDTILSHFYTINEAEKDAIIAQYSDSMWRLEGIAWYCFTARETGTLPVYRFWSAQNLSHFYTINEAEKDFIQSQYSSDWWQFQGIGWYAFPSQHTGTLPVHRFWSDTLQTHFFTINEQEKSYILATYPESMWRYEGIGWYAYP</sequence>
<dbReference type="Pfam" id="PF18885">
    <property type="entry name" value="DUF5648"/>
    <property type="match status" value="1"/>
</dbReference>
<proteinExistence type="predicted"/>
<evidence type="ECO:0000259" key="1">
    <source>
        <dbReference type="Pfam" id="PF18885"/>
    </source>
</evidence>
<comment type="caution">
    <text evidence="2">The sequence shown here is derived from an EMBL/GenBank/DDBJ whole genome shotgun (WGS) entry which is preliminary data.</text>
</comment>
<dbReference type="PANTHER" id="PTHR41775:SF1">
    <property type="entry name" value="PEPTIDASE M6-LIKE DOMAIN-CONTAINING PROTEIN"/>
    <property type="match status" value="1"/>
</dbReference>
<keyword evidence="3" id="KW-1185">Reference proteome</keyword>